<accession>A0A7V8JQZ5</accession>
<name>A0A7V8JQZ5_9BURK</name>
<reference evidence="2" key="1">
    <citation type="journal article" date="2020" name="MBio">
        <title>Horizontal gene transfer to a defensive symbiont with a reduced genome amongst a multipartite beetle microbiome.</title>
        <authorList>
            <person name="Waterworth S.C."/>
            <person name="Florez L.V."/>
            <person name="Rees E.R."/>
            <person name="Hertweck C."/>
            <person name="Kaltenpoth M."/>
            <person name="Kwan J.C."/>
        </authorList>
    </citation>
    <scope>NUCLEOTIDE SEQUENCE [LARGE SCALE GENOMIC DNA]</scope>
</reference>
<evidence type="ECO:0000313" key="2">
    <source>
        <dbReference type="Proteomes" id="UP000461670"/>
    </source>
</evidence>
<organism evidence="1 2">
    <name type="scientific">Paracidovorax wautersii</name>
    <dbReference type="NCBI Taxonomy" id="1177982"/>
    <lineage>
        <taxon>Bacteria</taxon>
        <taxon>Pseudomonadati</taxon>
        <taxon>Pseudomonadota</taxon>
        <taxon>Betaproteobacteria</taxon>
        <taxon>Burkholderiales</taxon>
        <taxon>Comamonadaceae</taxon>
        <taxon>Paracidovorax</taxon>
    </lineage>
</organism>
<dbReference type="Proteomes" id="UP000461670">
    <property type="component" value="Unassembled WGS sequence"/>
</dbReference>
<dbReference type="EMBL" id="WNDQ01000017">
    <property type="protein sequence ID" value="KAF1021879.1"/>
    <property type="molecule type" value="Genomic_DNA"/>
</dbReference>
<comment type="caution">
    <text evidence="1">The sequence shown here is derived from an EMBL/GenBank/DDBJ whole genome shotgun (WGS) entry which is preliminary data.</text>
</comment>
<sequence length="41" mass="4798">MADLALVFHWRPADMAAMPVGELMAWRERARKRYAPSKHDD</sequence>
<evidence type="ECO:0000313" key="1">
    <source>
        <dbReference type="EMBL" id="KAF1021879.1"/>
    </source>
</evidence>
<dbReference type="Pfam" id="PF06528">
    <property type="entry name" value="Phage_P2_GpE"/>
    <property type="match status" value="1"/>
</dbReference>
<proteinExistence type="predicted"/>
<evidence type="ECO:0008006" key="3">
    <source>
        <dbReference type="Google" id="ProtNLM"/>
    </source>
</evidence>
<protein>
    <recommendedName>
        <fullName evidence="3">Phage P2 GpE</fullName>
    </recommendedName>
</protein>
<gene>
    <name evidence="1" type="ORF">GAK30_01568</name>
</gene>
<dbReference type="InterPro" id="IPR009493">
    <property type="entry name" value="P2_GpE"/>
</dbReference>
<dbReference type="AlphaFoldDB" id="A0A7V8JQZ5"/>